<dbReference type="InterPro" id="IPR011990">
    <property type="entry name" value="TPR-like_helical_dom_sf"/>
</dbReference>
<keyword evidence="1" id="KW-0802">TPR repeat</keyword>
<dbReference type="Gene3D" id="1.25.40.10">
    <property type="entry name" value="Tetratricopeptide repeat domain"/>
    <property type="match status" value="1"/>
</dbReference>
<dbReference type="AlphaFoldDB" id="A0A1W1WRR2"/>
<evidence type="ECO:0000256" key="1">
    <source>
        <dbReference type="PROSITE-ProRule" id="PRU00339"/>
    </source>
</evidence>
<dbReference type="PROSITE" id="PS50005">
    <property type="entry name" value="TPR"/>
    <property type="match status" value="1"/>
</dbReference>
<evidence type="ECO:0000256" key="2">
    <source>
        <dbReference type="SAM" id="Phobius"/>
    </source>
</evidence>
<feature type="transmembrane region" description="Helical" evidence="2">
    <location>
        <begin position="12"/>
        <end position="34"/>
    </location>
</feature>
<protein>
    <submittedName>
        <fullName evidence="3">Tetratricopeptide repeat-containing protein</fullName>
    </submittedName>
</protein>
<feature type="repeat" description="TPR" evidence="1">
    <location>
        <begin position="104"/>
        <end position="137"/>
    </location>
</feature>
<dbReference type="Pfam" id="PF13432">
    <property type="entry name" value="TPR_16"/>
    <property type="match status" value="1"/>
</dbReference>
<reference evidence="4" key="1">
    <citation type="submission" date="2017-04" db="EMBL/GenBank/DDBJ databases">
        <authorList>
            <person name="Varghese N."/>
            <person name="Submissions S."/>
        </authorList>
    </citation>
    <scope>NUCLEOTIDE SEQUENCE [LARGE SCALE GENOMIC DNA]</scope>
    <source>
        <strain evidence="4">DSM 16512</strain>
    </source>
</reference>
<evidence type="ECO:0000313" key="4">
    <source>
        <dbReference type="Proteomes" id="UP000192602"/>
    </source>
</evidence>
<evidence type="ECO:0000313" key="3">
    <source>
        <dbReference type="EMBL" id="SMC08895.1"/>
    </source>
</evidence>
<sequence length="327" mass="38291">MDLLLQNRDPLFSLIIFFGLIFIISFFSYTWALWRVRKQKGSLEDFFARFQASADKEIANIIEGGDANRALLLLADAYTKSGDYEKAIAIYLKLKNNYDFKEQKKILEKLGELYYKAGFLARSVEIFEEILRYYPRSPRVLQKLLLVYERLYEYKKALGVCEVLEELGCKSDRDYILAKIAVQKGDEQQLLAIYQKDPKLVRLIFEYLFQTNYIVAWEHLRTNDIPKLFDILWRLPREKISLHDTTLKELYTAKGYVQEVSGSQDFIFDLLIHYPKADLEFSYLCEVCKGVYPFAFTRCPGCHSVGSPTVERIVTQKKRIDEESFSV</sequence>
<accession>A0A1W1WRR2</accession>
<gene>
    <name evidence="3" type="ORF">SAMN05660197_0678</name>
</gene>
<keyword evidence="2" id="KW-1133">Transmembrane helix</keyword>
<keyword evidence="2" id="KW-0472">Membrane</keyword>
<organism evidence="3 4">
    <name type="scientific">Nitratiruptor tergarcus DSM 16512</name>
    <dbReference type="NCBI Taxonomy" id="1069081"/>
    <lineage>
        <taxon>Bacteria</taxon>
        <taxon>Pseudomonadati</taxon>
        <taxon>Campylobacterota</taxon>
        <taxon>Epsilonproteobacteria</taxon>
        <taxon>Nautiliales</taxon>
        <taxon>Nitratiruptoraceae</taxon>
        <taxon>Nitratiruptor</taxon>
    </lineage>
</organism>
<proteinExistence type="predicted"/>
<keyword evidence="2" id="KW-0812">Transmembrane</keyword>
<dbReference type="InterPro" id="IPR019734">
    <property type="entry name" value="TPR_rpt"/>
</dbReference>
<dbReference type="OrthoDB" id="5362770at2"/>
<dbReference type="STRING" id="1069081.SAMN05660197_0678"/>
<dbReference type="EMBL" id="FWWZ01000001">
    <property type="protein sequence ID" value="SMC08895.1"/>
    <property type="molecule type" value="Genomic_DNA"/>
</dbReference>
<dbReference type="Proteomes" id="UP000192602">
    <property type="component" value="Unassembled WGS sequence"/>
</dbReference>
<dbReference type="SUPFAM" id="SSF48452">
    <property type="entry name" value="TPR-like"/>
    <property type="match status" value="1"/>
</dbReference>
<dbReference type="Pfam" id="PF13176">
    <property type="entry name" value="TPR_7"/>
    <property type="match status" value="1"/>
</dbReference>
<name>A0A1W1WRR2_9BACT</name>
<keyword evidence="4" id="KW-1185">Reference proteome</keyword>
<dbReference type="RefSeq" id="WP_159445305.1">
    <property type="nucleotide sequence ID" value="NZ_AP026671.1"/>
</dbReference>